<dbReference type="InterPro" id="IPR026960">
    <property type="entry name" value="RVT-Znf"/>
</dbReference>
<reference evidence="2" key="5">
    <citation type="journal article" date="2021" name="G3 (Bethesda)">
        <title>Aegilops tauschii genome assembly Aet v5.0 features greater sequence contiguity and improved annotation.</title>
        <authorList>
            <person name="Wang L."/>
            <person name="Zhu T."/>
            <person name="Rodriguez J.C."/>
            <person name="Deal K.R."/>
            <person name="Dubcovsky J."/>
            <person name="McGuire P.E."/>
            <person name="Lux T."/>
            <person name="Spannagl M."/>
            <person name="Mayer K.F.X."/>
            <person name="Baldrich P."/>
            <person name="Meyers B.C."/>
            <person name="Huo N."/>
            <person name="Gu Y.Q."/>
            <person name="Zhou H."/>
            <person name="Devos K.M."/>
            <person name="Bennetzen J.L."/>
            <person name="Unver T."/>
            <person name="Budak H."/>
            <person name="Gulick P.J."/>
            <person name="Galiba G."/>
            <person name="Kalapos B."/>
            <person name="Nelson D.R."/>
            <person name="Li P."/>
            <person name="You F.M."/>
            <person name="Luo M.C."/>
            <person name="Dvorak J."/>
        </authorList>
    </citation>
    <scope>NUCLEOTIDE SEQUENCE [LARGE SCALE GENOMIC DNA]</scope>
    <source>
        <strain evidence="2">cv. AL8/78</strain>
    </source>
</reference>
<protein>
    <recommendedName>
        <fullName evidence="1">Reverse transcriptase zinc-binding domain-containing protein</fullName>
    </recommendedName>
</protein>
<reference evidence="2" key="3">
    <citation type="journal article" date="2017" name="Nature">
        <title>Genome sequence of the progenitor of the wheat D genome Aegilops tauschii.</title>
        <authorList>
            <person name="Luo M.C."/>
            <person name="Gu Y.Q."/>
            <person name="Puiu D."/>
            <person name="Wang H."/>
            <person name="Twardziok S.O."/>
            <person name="Deal K.R."/>
            <person name="Huo N."/>
            <person name="Zhu T."/>
            <person name="Wang L."/>
            <person name="Wang Y."/>
            <person name="McGuire P.E."/>
            <person name="Liu S."/>
            <person name="Long H."/>
            <person name="Ramasamy R.K."/>
            <person name="Rodriguez J.C."/>
            <person name="Van S.L."/>
            <person name="Yuan L."/>
            <person name="Wang Z."/>
            <person name="Xia Z."/>
            <person name="Xiao L."/>
            <person name="Anderson O.D."/>
            <person name="Ouyang S."/>
            <person name="Liang Y."/>
            <person name="Zimin A.V."/>
            <person name="Pertea G."/>
            <person name="Qi P."/>
            <person name="Bennetzen J.L."/>
            <person name="Dai X."/>
            <person name="Dawson M.W."/>
            <person name="Muller H.G."/>
            <person name="Kugler K."/>
            <person name="Rivarola-Duarte L."/>
            <person name="Spannagl M."/>
            <person name="Mayer K.F.X."/>
            <person name="Lu F.H."/>
            <person name="Bevan M.W."/>
            <person name="Leroy P."/>
            <person name="Li P."/>
            <person name="You F.M."/>
            <person name="Sun Q."/>
            <person name="Liu Z."/>
            <person name="Lyons E."/>
            <person name="Wicker T."/>
            <person name="Salzberg S.L."/>
            <person name="Devos K.M."/>
            <person name="Dvorak J."/>
        </authorList>
    </citation>
    <scope>NUCLEOTIDE SEQUENCE [LARGE SCALE GENOMIC DNA]</scope>
    <source>
        <strain evidence="2">cv. AL8/78</strain>
    </source>
</reference>
<dbReference type="AlphaFoldDB" id="A0A453DJK8"/>
<name>A0A453DJK8_AEGTS</name>
<evidence type="ECO:0000313" key="3">
    <source>
        <dbReference type="Proteomes" id="UP000015105"/>
    </source>
</evidence>
<accession>A0A453DJK8</accession>
<evidence type="ECO:0000259" key="1">
    <source>
        <dbReference type="Pfam" id="PF13966"/>
    </source>
</evidence>
<feature type="domain" description="Reverse transcriptase zinc-binding" evidence="1">
    <location>
        <begin position="47"/>
        <end position="131"/>
    </location>
</feature>
<evidence type="ECO:0000313" key="2">
    <source>
        <dbReference type="EnsemblPlants" id="AET2Gv21273000.1"/>
    </source>
</evidence>
<proteinExistence type="predicted"/>
<organism evidence="2 3">
    <name type="scientific">Aegilops tauschii subsp. strangulata</name>
    <name type="common">Goatgrass</name>
    <dbReference type="NCBI Taxonomy" id="200361"/>
    <lineage>
        <taxon>Eukaryota</taxon>
        <taxon>Viridiplantae</taxon>
        <taxon>Streptophyta</taxon>
        <taxon>Embryophyta</taxon>
        <taxon>Tracheophyta</taxon>
        <taxon>Spermatophyta</taxon>
        <taxon>Magnoliopsida</taxon>
        <taxon>Liliopsida</taxon>
        <taxon>Poales</taxon>
        <taxon>Poaceae</taxon>
        <taxon>BOP clade</taxon>
        <taxon>Pooideae</taxon>
        <taxon>Triticodae</taxon>
        <taxon>Triticeae</taxon>
        <taxon>Triticinae</taxon>
        <taxon>Aegilops</taxon>
    </lineage>
</organism>
<reference evidence="3" key="1">
    <citation type="journal article" date="2014" name="Science">
        <title>Ancient hybridizations among the ancestral genomes of bread wheat.</title>
        <authorList>
            <consortium name="International Wheat Genome Sequencing Consortium,"/>
            <person name="Marcussen T."/>
            <person name="Sandve S.R."/>
            <person name="Heier L."/>
            <person name="Spannagl M."/>
            <person name="Pfeifer M."/>
            <person name="Jakobsen K.S."/>
            <person name="Wulff B.B."/>
            <person name="Steuernagel B."/>
            <person name="Mayer K.F."/>
            <person name="Olsen O.A."/>
        </authorList>
    </citation>
    <scope>NUCLEOTIDE SEQUENCE [LARGE SCALE GENOMIC DNA]</scope>
    <source>
        <strain evidence="3">cv. AL8/78</strain>
    </source>
</reference>
<dbReference type="Proteomes" id="UP000015105">
    <property type="component" value="Chromosome 2D"/>
</dbReference>
<dbReference type="Pfam" id="PF13966">
    <property type="entry name" value="zf-RVT"/>
    <property type="match status" value="1"/>
</dbReference>
<dbReference type="STRING" id="200361.A0A453DJK8"/>
<sequence>WATDIGPIGDMAGIEEYMNIWHRIGAVQLREEIVDSISWSWERSGEFSARSAYAARFAGRQVSPTAAFTWRSKTPLRCRFFAWLAIMNRCWTSDRLARRGLPHQDACPFCDQHDETIGHLLVECVLAREVWSRIFTA</sequence>
<reference evidence="3" key="2">
    <citation type="journal article" date="2017" name="Nat. Plants">
        <title>The Aegilops tauschii genome reveals multiple impacts of transposons.</title>
        <authorList>
            <person name="Zhao G."/>
            <person name="Zou C."/>
            <person name="Li K."/>
            <person name="Wang K."/>
            <person name="Li T."/>
            <person name="Gao L."/>
            <person name="Zhang X."/>
            <person name="Wang H."/>
            <person name="Yang Z."/>
            <person name="Liu X."/>
            <person name="Jiang W."/>
            <person name="Mao L."/>
            <person name="Kong X."/>
            <person name="Jiao Y."/>
            <person name="Jia J."/>
        </authorList>
    </citation>
    <scope>NUCLEOTIDE SEQUENCE [LARGE SCALE GENOMIC DNA]</scope>
    <source>
        <strain evidence="3">cv. AL8/78</strain>
    </source>
</reference>
<dbReference type="Gramene" id="AET2Gv21273000.1">
    <property type="protein sequence ID" value="AET2Gv21273000.1"/>
    <property type="gene ID" value="AET2Gv21273000"/>
</dbReference>
<keyword evidence="3" id="KW-1185">Reference proteome</keyword>
<reference evidence="2" key="4">
    <citation type="submission" date="2019-03" db="UniProtKB">
        <authorList>
            <consortium name="EnsemblPlants"/>
        </authorList>
    </citation>
    <scope>IDENTIFICATION</scope>
</reference>
<dbReference type="EnsemblPlants" id="AET2Gv21273000.1">
    <property type="protein sequence ID" value="AET2Gv21273000.1"/>
    <property type="gene ID" value="AET2Gv21273000"/>
</dbReference>